<keyword evidence="4" id="KW-1185">Reference proteome</keyword>
<protein>
    <submittedName>
        <fullName evidence="3">CapA family protein</fullName>
    </submittedName>
</protein>
<dbReference type="InterPro" id="IPR029052">
    <property type="entry name" value="Metallo-depent_PP-like"/>
</dbReference>
<comment type="caution">
    <text evidence="3">The sequence shown here is derived from an EMBL/GenBank/DDBJ whole genome shotgun (WGS) entry which is preliminary data.</text>
</comment>
<dbReference type="PANTHER" id="PTHR33393">
    <property type="entry name" value="POLYGLUTAMINE SYNTHESIS ACCESSORY PROTEIN RV0574C-RELATED"/>
    <property type="match status" value="1"/>
</dbReference>
<dbReference type="OrthoDB" id="9810906at2"/>
<evidence type="ECO:0000313" key="4">
    <source>
        <dbReference type="Proteomes" id="UP000448867"/>
    </source>
</evidence>
<evidence type="ECO:0000313" key="3">
    <source>
        <dbReference type="EMBL" id="MRX70725.1"/>
    </source>
</evidence>
<dbReference type="AlphaFoldDB" id="A0A7X2IVX5"/>
<dbReference type="Pfam" id="PF09587">
    <property type="entry name" value="PGA_cap"/>
    <property type="match status" value="1"/>
</dbReference>
<dbReference type="Proteomes" id="UP000448867">
    <property type="component" value="Unassembled WGS sequence"/>
</dbReference>
<evidence type="ECO:0000259" key="2">
    <source>
        <dbReference type="SMART" id="SM00854"/>
    </source>
</evidence>
<gene>
    <name evidence="3" type="ORF">GJU40_00890</name>
</gene>
<dbReference type="InterPro" id="IPR052169">
    <property type="entry name" value="CW_Biosynth-Accessory"/>
</dbReference>
<comment type="similarity">
    <text evidence="1">Belongs to the CapA family.</text>
</comment>
<proteinExistence type="inferred from homology"/>
<dbReference type="CDD" id="cd07381">
    <property type="entry name" value="MPP_CapA"/>
    <property type="match status" value="1"/>
</dbReference>
<name>A0A7X2IVX5_9BACI</name>
<dbReference type="PANTHER" id="PTHR33393:SF12">
    <property type="entry name" value="CAPSULE BIOSYNTHESIS PROTEIN CAPA"/>
    <property type="match status" value="1"/>
</dbReference>
<dbReference type="EMBL" id="WKKI01000001">
    <property type="protein sequence ID" value="MRX70725.1"/>
    <property type="molecule type" value="Genomic_DNA"/>
</dbReference>
<reference evidence="3 4" key="1">
    <citation type="submission" date="2019-11" db="EMBL/GenBank/DDBJ databases">
        <title>Bacillus lacus genome.</title>
        <authorList>
            <person name="Allen C.J."/>
            <person name="Newman J.D."/>
        </authorList>
    </citation>
    <scope>NUCLEOTIDE SEQUENCE [LARGE SCALE GENOMIC DNA]</scope>
    <source>
        <strain evidence="3 4">KCTC 33946</strain>
    </source>
</reference>
<dbReference type="SMART" id="SM00854">
    <property type="entry name" value="PGA_cap"/>
    <property type="match status" value="1"/>
</dbReference>
<evidence type="ECO:0000256" key="1">
    <source>
        <dbReference type="ARBA" id="ARBA00005662"/>
    </source>
</evidence>
<organism evidence="3 4">
    <name type="scientific">Metabacillus lacus</name>
    <dbReference type="NCBI Taxonomy" id="1983721"/>
    <lineage>
        <taxon>Bacteria</taxon>
        <taxon>Bacillati</taxon>
        <taxon>Bacillota</taxon>
        <taxon>Bacilli</taxon>
        <taxon>Bacillales</taxon>
        <taxon>Bacillaceae</taxon>
        <taxon>Metabacillus</taxon>
    </lineage>
</organism>
<dbReference type="InterPro" id="IPR019079">
    <property type="entry name" value="Capsule_synth_CapA"/>
</dbReference>
<dbReference type="SUPFAM" id="SSF56300">
    <property type="entry name" value="Metallo-dependent phosphatases"/>
    <property type="match status" value="1"/>
</dbReference>
<feature type="domain" description="Capsule synthesis protein CapA" evidence="2">
    <location>
        <begin position="62"/>
        <end position="308"/>
    </location>
</feature>
<accession>A0A7X2IVX5</accession>
<dbReference type="Gene3D" id="3.60.21.10">
    <property type="match status" value="1"/>
</dbReference>
<sequence length="380" mass="42068">MAIIPEVDCVMKKTLIVLIFCLGIPLLTGVKFVPIISSPLFSDDHDSRTTMVTQKQFVSTATFSAIGDILLHSQVYQDAEKEDGSYSFTSMLEHVAPYLGESDITFANQETMIGGKELGLSSYPSFNSPVEIAENLQSAGIDIAGVANNHTLDRGEKAVQAGLAHYDRIGLPYVGAYKNEIDANTSRIIGANGIDFGFLSYTYGTNGIPVPAGKEYLVNIISFEKMRRDIENIRKEADVTVVSMHWGVEYERLPNEEQKKLASFAAAQGADIIIGHHPHVLQPIEWIEQKNGRKSLVIYSLGNFLSGQKGLYKNIGGIFSLSVTKNETGRTQNITIHSPRFLPTIVTNQNGADFKVLPLREVDLIRNDEILSHMYQWLKK</sequence>